<evidence type="ECO:0000313" key="2">
    <source>
        <dbReference type="Proteomes" id="UP000640485"/>
    </source>
</evidence>
<gene>
    <name evidence="1" type="ORF">JJJ17_00250</name>
</gene>
<comment type="caution">
    <text evidence="1">The sequence shown here is derived from an EMBL/GenBank/DDBJ whole genome shotgun (WGS) entry which is preliminary data.</text>
</comment>
<dbReference type="Proteomes" id="UP000640485">
    <property type="component" value="Unassembled WGS sequence"/>
</dbReference>
<evidence type="ECO:0000313" key="1">
    <source>
        <dbReference type="EMBL" id="MBK4214345.1"/>
    </source>
</evidence>
<dbReference type="AlphaFoldDB" id="A0A934SBK7"/>
<keyword evidence="2" id="KW-1185">Reference proteome</keyword>
<dbReference type="RefSeq" id="WP_200682929.1">
    <property type="nucleotide sequence ID" value="NZ_JAEPRQ010000001.1"/>
</dbReference>
<protein>
    <submittedName>
        <fullName evidence="1">Uncharacterized protein</fullName>
    </submittedName>
</protein>
<organism evidence="1 2">
    <name type="scientific">Paracoccus caeni</name>
    <dbReference type="NCBI Taxonomy" id="657651"/>
    <lineage>
        <taxon>Bacteria</taxon>
        <taxon>Pseudomonadati</taxon>
        <taxon>Pseudomonadota</taxon>
        <taxon>Alphaproteobacteria</taxon>
        <taxon>Rhodobacterales</taxon>
        <taxon>Paracoccaceae</taxon>
        <taxon>Paracoccus</taxon>
    </lineage>
</organism>
<sequence>MKSRLRARLTAVKRPIIAGNSAAALEEIERFSLSIAAQDMTLTERKKIAAALAELSLLAEASDRGMRRAMERIVRITDLAHNFDVYDESGKMTRSSICDSTSRRY</sequence>
<proteinExistence type="predicted"/>
<reference evidence="1" key="1">
    <citation type="submission" date="2021-01" db="EMBL/GenBank/DDBJ databases">
        <title>Paracoccus amoyensis sp. nov., isolated from the surface seawater along the coast of Xiamen Island, China.</title>
        <authorList>
            <person name="Lyu L."/>
        </authorList>
    </citation>
    <scope>NUCLEOTIDE SEQUENCE</scope>
    <source>
        <strain evidence="1">MJ17</strain>
    </source>
</reference>
<accession>A0A934SBK7</accession>
<dbReference type="EMBL" id="JAEPRQ010000001">
    <property type="protein sequence ID" value="MBK4214345.1"/>
    <property type="molecule type" value="Genomic_DNA"/>
</dbReference>
<name>A0A934SBK7_9RHOB</name>